<dbReference type="eggNOG" id="COG1678">
    <property type="taxonomic scope" value="Bacteria"/>
</dbReference>
<dbReference type="PANTHER" id="PTHR30327:SF1">
    <property type="entry name" value="UPF0301 PROTEIN YQGE"/>
    <property type="match status" value="1"/>
</dbReference>
<sequence>MDFSYNSKEVKVERGDLLISEPFLPDPNFSRTVVLMCEHGEAGSFGFVLNKPSLIKGSDVLEDADPFDAHLYVGGPVQQDTLHFVHRRVDIIEGGEPIMEGLNWGGNFEQLLAHIRSGGVDFTNFKFFIGYSGWEEGQLEEELQQNTWIVYKGTTAEDIFDTDPDVLWKRVLEKMGGKYRVISNYPTDPRLN</sequence>
<comment type="caution">
    <text evidence="2">The sequence shown here is derived from an EMBL/GenBank/DDBJ whole genome shotgun (WGS) entry which is preliminary data.</text>
</comment>
<evidence type="ECO:0000313" key="2">
    <source>
        <dbReference type="EMBL" id="EMR01368.1"/>
    </source>
</evidence>
<evidence type="ECO:0000256" key="1">
    <source>
        <dbReference type="ARBA" id="ARBA00009600"/>
    </source>
</evidence>
<comment type="similarity">
    <text evidence="1">Belongs to the UPF0301 (AlgH) family.</text>
</comment>
<dbReference type="Pfam" id="PF02622">
    <property type="entry name" value="DUF179"/>
    <property type="match status" value="1"/>
</dbReference>
<protein>
    <submittedName>
        <fullName evidence="2">Uncharacterized protein</fullName>
    </submittedName>
</protein>
<evidence type="ECO:0000313" key="3">
    <source>
        <dbReference type="Proteomes" id="UP000011910"/>
    </source>
</evidence>
<accession>M7MY54</accession>
<dbReference type="AlphaFoldDB" id="M7MY54"/>
<dbReference type="InterPro" id="IPR003774">
    <property type="entry name" value="AlgH-like"/>
</dbReference>
<dbReference type="Proteomes" id="UP000011910">
    <property type="component" value="Unassembled WGS sequence"/>
</dbReference>
<dbReference type="EMBL" id="AODQ01000121">
    <property type="protein sequence ID" value="EMR01368.1"/>
    <property type="molecule type" value="Genomic_DNA"/>
</dbReference>
<reference evidence="2 3" key="1">
    <citation type="journal article" date="2013" name="Genome Announc.">
        <title>Draft Genome Sequence of Cesiribacter andamanensis Strain AMV16T, Isolated from a Soil Sample from a Mud Volcano in the Andaman Islands, India.</title>
        <authorList>
            <person name="Shivaji S."/>
            <person name="Ara S."/>
            <person name="Begum Z."/>
            <person name="Srinivas T.N."/>
            <person name="Singh A."/>
            <person name="Kumar Pinnaka A."/>
        </authorList>
    </citation>
    <scope>NUCLEOTIDE SEQUENCE [LARGE SCALE GENOMIC DNA]</scope>
    <source>
        <strain evidence="2 3">AMV16</strain>
    </source>
</reference>
<organism evidence="2 3">
    <name type="scientific">Cesiribacter andamanensis AMV16</name>
    <dbReference type="NCBI Taxonomy" id="1279009"/>
    <lineage>
        <taxon>Bacteria</taxon>
        <taxon>Pseudomonadati</taxon>
        <taxon>Bacteroidota</taxon>
        <taxon>Cytophagia</taxon>
        <taxon>Cytophagales</taxon>
        <taxon>Cesiribacteraceae</taxon>
        <taxon>Cesiribacter</taxon>
    </lineage>
</organism>
<proteinExistence type="inferred from homology"/>
<dbReference type="PANTHER" id="PTHR30327">
    <property type="entry name" value="UNCHARACTERIZED PROTEIN YQGE"/>
    <property type="match status" value="1"/>
</dbReference>
<name>M7MY54_9BACT</name>
<dbReference type="RefSeq" id="WP_009196882.1">
    <property type="nucleotide sequence ID" value="NZ_AODQ01000121.1"/>
</dbReference>
<dbReference type="SUPFAM" id="SSF143456">
    <property type="entry name" value="VC0467-like"/>
    <property type="match status" value="1"/>
</dbReference>
<dbReference type="Gene3D" id="3.40.1740.10">
    <property type="entry name" value="VC0467-like"/>
    <property type="match status" value="1"/>
</dbReference>
<dbReference type="GO" id="GO:0005829">
    <property type="term" value="C:cytosol"/>
    <property type="evidence" value="ECO:0007669"/>
    <property type="project" value="TreeGrafter"/>
</dbReference>
<keyword evidence="3" id="KW-1185">Reference proteome</keyword>
<gene>
    <name evidence="2" type="ORF">ADICEAN_03501</name>
</gene>
<dbReference type="STRING" id="1279009.ADICEAN_03501"/>